<sequence length="338" mass="38768">MVFTAAIIFRIAFGKKVCKGDGFHEVVNEAEALLGSYSASELFPNFVGKAIDWFNGYQKRLNKVYNELSGLFQEVIDEHLCVGRDQEAKEDDIIDVLLGLSNQQEQSASFNVSITHDHIKGILLIVLLDMHEQSIFLGGLDTSSITIVWAMAELTKKPKLMKKAQQEIRRHMKNRGNITDKEIEQFQYLKLIVKETLRMHPPAPLLLPRQVMSHFKMEGFDFYPKTMVQINAWAIGRDPKCWKDPDEFMPERFAESCIDFRGQNFEFLPFGAGRRICPAINLGMKNVEVALANLLYHFDWKSPEGMKEEDLDMEESMGFSLTIYKKLPLKLVPVPYIP</sequence>
<dbReference type="SUPFAM" id="SSF48264">
    <property type="entry name" value="Cytochrome P450"/>
    <property type="match status" value="1"/>
</dbReference>
<evidence type="ECO:0000256" key="6">
    <source>
        <dbReference type="ARBA" id="ARBA00023004"/>
    </source>
</evidence>
<dbReference type="GO" id="GO:0016705">
    <property type="term" value="F:oxidoreductase activity, acting on paired donors, with incorporation or reduction of molecular oxygen"/>
    <property type="evidence" value="ECO:0007669"/>
    <property type="project" value="InterPro"/>
</dbReference>
<dbReference type="GO" id="GO:0004497">
    <property type="term" value="F:monooxygenase activity"/>
    <property type="evidence" value="ECO:0007669"/>
    <property type="project" value="UniProtKB-KW"/>
</dbReference>
<evidence type="ECO:0000313" key="10">
    <source>
        <dbReference type="EMBL" id="KGN51731.1"/>
    </source>
</evidence>
<keyword evidence="3 8" id="KW-0349">Heme</keyword>
<reference evidence="10 11" key="2">
    <citation type="journal article" date="2009" name="PLoS ONE">
        <title>An integrated genetic and cytogenetic map of the cucumber genome.</title>
        <authorList>
            <person name="Ren Y."/>
            <person name="Zhang Z."/>
            <person name="Liu J."/>
            <person name="Staub J.E."/>
            <person name="Han Y."/>
            <person name="Cheng Z."/>
            <person name="Li X."/>
            <person name="Lu J."/>
            <person name="Miao H."/>
            <person name="Kang H."/>
            <person name="Xie B."/>
            <person name="Gu X."/>
            <person name="Wang X."/>
            <person name="Du Y."/>
            <person name="Jin W."/>
            <person name="Huang S."/>
        </authorList>
    </citation>
    <scope>NUCLEOTIDE SEQUENCE [LARGE SCALE GENOMIC DNA]</scope>
    <source>
        <strain evidence="11">cv. 9930</strain>
    </source>
</reference>
<dbReference type="InterPro" id="IPR001128">
    <property type="entry name" value="Cyt_P450"/>
</dbReference>
<dbReference type="eggNOG" id="KOG0156">
    <property type="taxonomic scope" value="Eukaryota"/>
</dbReference>
<keyword evidence="7 9" id="KW-0503">Monooxygenase</keyword>
<reference evidence="10 11" key="4">
    <citation type="journal article" date="2011" name="BMC Genomics">
        <title>RNA-Seq improves annotation of protein-coding genes in the cucumber genome.</title>
        <authorList>
            <person name="Li Z."/>
            <person name="Zhang Z."/>
            <person name="Yan P."/>
            <person name="Huang S."/>
            <person name="Fei Z."/>
            <person name="Lin K."/>
        </authorList>
    </citation>
    <scope>NUCLEOTIDE SEQUENCE [LARGE SCALE GENOMIC DNA]</scope>
    <source>
        <strain evidence="11">cv. 9930</strain>
    </source>
</reference>
<dbReference type="AlphaFoldDB" id="A0A0A0KVE8"/>
<dbReference type="EMBL" id="CM002926">
    <property type="protein sequence ID" value="KGN51731.1"/>
    <property type="molecule type" value="Genomic_DNA"/>
</dbReference>
<comment type="similarity">
    <text evidence="2 9">Belongs to the cytochrome P450 family.</text>
</comment>
<dbReference type="InterPro" id="IPR052306">
    <property type="entry name" value="CYP450_71D"/>
</dbReference>
<accession>A0A0A0KVE8</accession>
<comment type="cofactor">
    <cofactor evidence="1 8">
        <name>heme</name>
        <dbReference type="ChEBI" id="CHEBI:30413"/>
    </cofactor>
</comment>
<evidence type="ECO:0000256" key="1">
    <source>
        <dbReference type="ARBA" id="ARBA00001971"/>
    </source>
</evidence>
<dbReference type="PRINTS" id="PR00385">
    <property type="entry name" value="P450"/>
</dbReference>
<keyword evidence="6 8" id="KW-0408">Iron</keyword>
<dbReference type="InterPro" id="IPR017972">
    <property type="entry name" value="Cyt_P450_CS"/>
</dbReference>
<dbReference type="OMA" id="KHVIDDH"/>
<keyword evidence="5 9" id="KW-0560">Oxidoreductase</keyword>
<evidence type="ECO:0000256" key="2">
    <source>
        <dbReference type="ARBA" id="ARBA00010617"/>
    </source>
</evidence>
<dbReference type="PROSITE" id="PS00086">
    <property type="entry name" value="CYTOCHROME_P450"/>
    <property type="match status" value="1"/>
</dbReference>
<evidence type="ECO:0000256" key="9">
    <source>
        <dbReference type="RuleBase" id="RU000461"/>
    </source>
</evidence>
<keyword evidence="4 8" id="KW-0479">Metal-binding</keyword>
<dbReference type="FunFam" id="1.10.630.10:FF:000126">
    <property type="entry name" value="Predicted protein"/>
    <property type="match status" value="1"/>
</dbReference>
<keyword evidence="11" id="KW-1185">Reference proteome</keyword>
<organism evidence="10 11">
    <name type="scientific">Cucumis sativus</name>
    <name type="common">Cucumber</name>
    <dbReference type="NCBI Taxonomy" id="3659"/>
    <lineage>
        <taxon>Eukaryota</taxon>
        <taxon>Viridiplantae</taxon>
        <taxon>Streptophyta</taxon>
        <taxon>Embryophyta</taxon>
        <taxon>Tracheophyta</taxon>
        <taxon>Spermatophyta</taxon>
        <taxon>Magnoliopsida</taxon>
        <taxon>eudicotyledons</taxon>
        <taxon>Gunneridae</taxon>
        <taxon>Pentapetalae</taxon>
        <taxon>rosids</taxon>
        <taxon>fabids</taxon>
        <taxon>Cucurbitales</taxon>
        <taxon>Cucurbitaceae</taxon>
        <taxon>Benincaseae</taxon>
        <taxon>Cucumis</taxon>
    </lineage>
</organism>
<dbReference type="Proteomes" id="UP000029981">
    <property type="component" value="Chromosome 5"/>
</dbReference>
<proteinExistence type="inferred from homology"/>
<dbReference type="PANTHER" id="PTHR47953:SF1">
    <property type="entry name" value="CYTOCHROME P450 71A9"/>
    <property type="match status" value="1"/>
</dbReference>
<dbReference type="Pfam" id="PF00067">
    <property type="entry name" value="p450"/>
    <property type="match status" value="1"/>
</dbReference>
<feature type="binding site" description="axial binding residue" evidence="8">
    <location>
        <position position="277"/>
    </location>
    <ligand>
        <name>heme</name>
        <dbReference type="ChEBI" id="CHEBI:30413"/>
    </ligand>
    <ligandPart>
        <name>Fe</name>
        <dbReference type="ChEBI" id="CHEBI:18248"/>
    </ligandPart>
</feature>
<dbReference type="Gene3D" id="1.10.630.10">
    <property type="entry name" value="Cytochrome P450"/>
    <property type="match status" value="1"/>
</dbReference>
<dbReference type="GO" id="GO:0005506">
    <property type="term" value="F:iron ion binding"/>
    <property type="evidence" value="ECO:0007669"/>
    <property type="project" value="InterPro"/>
</dbReference>
<gene>
    <name evidence="10" type="ORF">Csa_5G593440</name>
</gene>
<protein>
    <submittedName>
        <fullName evidence="10">Cytochrome P450</fullName>
    </submittedName>
</protein>
<dbReference type="InterPro" id="IPR036396">
    <property type="entry name" value="Cyt_P450_sf"/>
</dbReference>
<dbReference type="PANTHER" id="PTHR47953">
    <property type="entry name" value="OS08G0105600 PROTEIN"/>
    <property type="match status" value="1"/>
</dbReference>
<reference evidence="10 11" key="1">
    <citation type="journal article" date="2009" name="Nat. Genet.">
        <title>The genome of the cucumber, Cucumis sativus L.</title>
        <authorList>
            <person name="Huang S."/>
            <person name="Li R."/>
            <person name="Zhang Z."/>
            <person name="Li L."/>
            <person name="Gu X."/>
            <person name="Fan W."/>
            <person name="Lucas W.J."/>
            <person name="Wang X."/>
            <person name="Xie B."/>
            <person name="Ni P."/>
            <person name="Ren Y."/>
            <person name="Zhu H."/>
            <person name="Li J."/>
            <person name="Lin K."/>
            <person name="Jin W."/>
            <person name="Fei Z."/>
            <person name="Li G."/>
            <person name="Staub J."/>
            <person name="Kilian A."/>
            <person name="van der Vossen E.A."/>
            <person name="Wu Y."/>
            <person name="Guo J."/>
            <person name="He J."/>
            <person name="Jia Z."/>
            <person name="Ren Y."/>
            <person name="Tian G."/>
            <person name="Lu Y."/>
            <person name="Ruan J."/>
            <person name="Qian W."/>
            <person name="Wang M."/>
            <person name="Huang Q."/>
            <person name="Li B."/>
            <person name="Xuan Z."/>
            <person name="Cao J."/>
            <person name="Asan"/>
            <person name="Wu Z."/>
            <person name="Zhang J."/>
            <person name="Cai Q."/>
            <person name="Bai Y."/>
            <person name="Zhao B."/>
            <person name="Han Y."/>
            <person name="Li Y."/>
            <person name="Li X."/>
            <person name="Wang S."/>
            <person name="Shi Q."/>
            <person name="Liu S."/>
            <person name="Cho W.K."/>
            <person name="Kim J.Y."/>
            <person name="Xu Y."/>
            <person name="Heller-Uszynska K."/>
            <person name="Miao H."/>
            <person name="Cheng Z."/>
            <person name="Zhang S."/>
            <person name="Wu J."/>
            <person name="Yang Y."/>
            <person name="Kang H."/>
            <person name="Li M."/>
            <person name="Liang H."/>
            <person name="Ren X."/>
            <person name="Shi Z."/>
            <person name="Wen M."/>
            <person name="Jian M."/>
            <person name="Yang H."/>
            <person name="Zhang G."/>
            <person name="Yang Z."/>
            <person name="Chen R."/>
            <person name="Liu S."/>
            <person name="Li J."/>
            <person name="Ma L."/>
            <person name="Liu H."/>
            <person name="Zhou Y."/>
            <person name="Zhao J."/>
            <person name="Fang X."/>
            <person name="Li G."/>
            <person name="Fang L."/>
            <person name="Li Y."/>
            <person name="Liu D."/>
            <person name="Zheng H."/>
            <person name="Zhang Y."/>
            <person name="Qin N."/>
            <person name="Li Z."/>
            <person name="Yang G."/>
            <person name="Yang S."/>
            <person name="Bolund L."/>
            <person name="Kristiansen K."/>
            <person name="Zheng H."/>
            <person name="Li S."/>
            <person name="Zhang X."/>
            <person name="Yang H."/>
            <person name="Wang J."/>
            <person name="Sun R."/>
            <person name="Zhang B."/>
            <person name="Jiang S."/>
            <person name="Wang J."/>
            <person name="Du Y."/>
            <person name="Li S."/>
        </authorList>
    </citation>
    <scope>NUCLEOTIDE SEQUENCE [LARGE SCALE GENOMIC DNA]</scope>
    <source>
        <strain evidence="11">cv. 9930</strain>
    </source>
</reference>
<evidence type="ECO:0000256" key="3">
    <source>
        <dbReference type="ARBA" id="ARBA00022617"/>
    </source>
</evidence>
<evidence type="ECO:0000256" key="4">
    <source>
        <dbReference type="ARBA" id="ARBA00022723"/>
    </source>
</evidence>
<dbReference type="PRINTS" id="PR00463">
    <property type="entry name" value="EP450I"/>
</dbReference>
<dbReference type="Gramene" id="KGN51731">
    <property type="protein sequence ID" value="KGN51731"/>
    <property type="gene ID" value="Csa_5G593440"/>
</dbReference>
<name>A0A0A0KVE8_CUCSA</name>
<reference evidence="10 11" key="3">
    <citation type="journal article" date="2010" name="BMC Genomics">
        <title>Transcriptome sequencing and comparative analysis of cucumber flowers with different sex types.</title>
        <authorList>
            <person name="Guo S."/>
            <person name="Zheng Y."/>
            <person name="Joung J.G."/>
            <person name="Liu S."/>
            <person name="Zhang Z."/>
            <person name="Crasta O.R."/>
            <person name="Sobral B.W."/>
            <person name="Xu Y."/>
            <person name="Huang S."/>
            <person name="Fei Z."/>
        </authorList>
    </citation>
    <scope>NUCLEOTIDE SEQUENCE [LARGE SCALE GENOMIC DNA]</scope>
    <source>
        <strain evidence="11">cv. 9930</strain>
    </source>
</reference>
<evidence type="ECO:0000256" key="7">
    <source>
        <dbReference type="ARBA" id="ARBA00023033"/>
    </source>
</evidence>
<evidence type="ECO:0000256" key="8">
    <source>
        <dbReference type="PIRSR" id="PIRSR602401-1"/>
    </source>
</evidence>
<dbReference type="InterPro" id="IPR002401">
    <property type="entry name" value="Cyt_P450_E_grp-I"/>
</dbReference>
<evidence type="ECO:0000256" key="5">
    <source>
        <dbReference type="ARBA" id="ARBA00023002"/>
    </source>
</evidence>
<evidence type="ECO:0000313" key="11">
    <source>
        <dbReference type="Proteomes" id="UP000029981"/>
    </source>
</evidence>
<dbReference type="GO" id="GO:0020037">
    <property type="term" value="F:heme binding"/>
    <property type="evidence" value="ECO:0007669"/>
    <property type="project" value="InterPro"/>
</dbReference>
<dbReference type="STRING" id="3659.A0A0A0KVE8"/>